<dbReference type="PROSITE" id="PS00932">
    <property type="entry name" value="MOLYBDOPTERIN_PROK_3"/>
    <property type="match status" value="1"/>
</dbReference>
<dbReference type="SUPFAM" id="SSF53706">
    <property type="entry name" value="Formate dehydrogenase/DMSO reductase, domains 1-3"/>
    <property type="match status" value="1"/>
</dbReference>
<dbReference type="PANTHER" id="PTHR43742">
    <property type="entry name" value="TRIMETHYLAMINE-N-OXIDE REDUCTASE"/>
    <property type="match status" value="1"/>
</dbReference>
<dbReference type="Gene3D" id="2.40.40.20">
    <property type="match status" value="1"/>
</dbReference>
<evidence type="ECO:0000259" key="8">
    <source>
        <dbReference type="PROSITE" id="PS51669"/>
    </source>
</evidence>
<dbReference type="Proteomes" id="UP000094296">
    <property type="component" value="Unassembled WGS sequence"/>
</dbReference>
<dbReference type="Gene3D" id="2.20.25.90">
    <property type="entry name" value="ADC-like domains"/>
    <property type="match status" value="1"/>
</dbReference>
<dbReference type="GO" id="GO:0046872">
    <property type="term" value="F:metal ion binding"/>
    <property type="evidence" value="ECO:0007669"/>
    <property type="project" value="UniProtKB-KW"/>
</dbReference>
<dbReference type="SMART" id="SM00926">
    <property type="entry name" value="Molybdop_Fe4S4"/>
    <property type="match status" value="1"/>
</dbReference>
<dbReference type="AlphaFoldDB" id="A0A1E5FZP5"/>
<dbReference type="Pfam" id="PF04879">
    <property type="entry name" value="Molybdop_Fe4S4"/>
    <property type="match status" value="1"/>
</dbReference>
<keyword evidence="6" id="KW-0408">Iron</keyword>
<dbReference type="CDD" id="cd02766">
    <property type="entry name" value="MopB_3"/>
    <property type="match status" value="1"/>
</dbReference>
<evidence type="ECO:0000256" key="4">
    <source>
        <dbReference type="ARBA" id="ARBA00022723"/>
    </source>
</evidence>
<keyword evidence="7" id="KW-0411">Iron-sulfur</keyword>
<dbReference type="Pfam" id="PF01568">
    <property type="entry name" value="Molydop_binding"/>
    <property type="match status" value="1"/>
</dbReference>
<dbReference type="GO" id="GO:0051536">
    <property type="term" value="F:iron-sulfur cluster binding"/>
    <property type="evidence" value="ECO:0007669"/>
    <property type="project" value="UniProtKB-KW"/>
</dbReference>
<dbReference type="InterPro" id="IPR006655">
    <property type="entry name" value="Mopterin_OxRdtase_prok_CS"/>
</dbReference>
<dbReference type="EMBL" id="MIJE01000033">
    <property type="protein sequence ID" value="OEF96034.1"/>
    <property type="molecule type" value="Genomic_DNA"/>
</dbReference>
<dbReference type="PANTHER" id="PTHR43742:SF6">
    <property type="entry name" value="OXIDOREDUCTASE YYAE-RELATED"/>
    <property type="match status" value="1"/>
</dbReference>
<dbReference type="STRING" id="766136.BHF68_09820"/>
<dbReference type="Gene3D" id="3.30.2070.10">
    <property type="entry name" value="Formate dehydrogenase/DMSO reductase"/>
    <property type="match status" value="1"/>
</dbReference>
<name>A0A1E5FZP5_9FIRM</name>
<evidence type="ECO:0000256" key="3">
    <source>
        <dbReference type="ARBA" id="ARBA00022505"/>
    </source>
</evidence>
<keyword evidence="5" id="KW-0560">Oxidoreductase</keyword>
<keyword evidence="4" id="KW-0479">Metal-binding</keyword>
<dbReference type="InterPro" id="IPR009010">
    <property type="entry name" value="Asp_de-COase-like_dom_sf"/>
</dbReference>
<comment type="caution">
    <text evidence="9">The sequence shown here is derived from an EMBL/GenBank/DDBJ whole genome shotgun (WGS) entry which is preliminary data.</text>
</comment>
<comment type="similarity">
    <text evidence="2">Belongs to the prokaryotic molybdopterin-containing oxidoreductase family.</text>
</comment>
<dbReference type="SUPFAM" id="SSF50692">
    <property type="entry name" value="ADC-like"/>
    <property type="match status" value="1"/>
</dbReference>
<evidence type="ECO:0000256" key="5">
    <source>
        <dbReference type="ARBA" id="ARBA00023002"/>
    </source>
</evidence>
<dbReference type="InterPro" id="IPR006963">
    <property type="entry name" value="Mopterin_OxRdtase_4Fe-4S_dom"/>
</dbReference>
<dbReference type="PROSITE" id="PS51669">
    <property type="entry name" value="4FE4S_MOW_BIS_MGD"/>
    <property type="match status" value="1"/>
</dbReference>
<organism evidence="9 10">
    <name type="scientific">Desulfuribacillus alkaliarsenatis</name>
    <dbReference type="NCBI Taxonomy" id="766136"/>
    <lineage>
        <taxon>Bacteria</taxon>
        <taxon>Bacillati</taxon>
        <taxon>Bacillota</taxon>
        <taxon>Desulfuribacillia</taxon>
        <taxon>Desulfuribacillales</taxon>
        <taxon>Desulfuribacillaceae</taxon>
        <taxon>Desulfuribacillus</taxon>
    </lineage>
</organism>
<dbReference type="InterPro" id="IPR006657">
    <property type="entry name" value="MoPterin_dinucl-bd_dom"/>
</dbReference>
<evidence type="ECO:0000256" key="2">
    <source>
        <dbReference type="ARBA" id="ARBA00010312"/>
    </source>
</evidence>
<dbReference type="InterPro" id="IPR050612">
    <property type="entry name" value="Prok_Mopterin_Oxidored"/>
</dbReference>
<sequence>MEKFMDNLYKKHSVCSLDCPDTCGLEITLDENNIIRKVEGDKSNPITRGFICNKVRNLANRIHHPERIYTPLKRVGKKGEGKFLKITWEQAIEEIYNNFNECIRKYGGESILPYSYAGTMGIINNSSMDRRFFHKLGASKLERTICSSAGSAGYAYTMGENKGINPEASSLAEYIIIWGTNLVNTNIHQMEIINRARKNGAKVVVIDVHRNKTAELADWFIQLKPATDGALALGIMNVLINNNLVDKNFINKYTYGYTELKQMINLYTPEKVAKITGVAVTDIVQLATEYGSNKKSFIRIGNGFQHHFNGGMATRNITCLPALTGAWQYKGCGALKSNSEYFKINKKKLELLELETSNNRTINMNQLGDALTTLSNPSIHALFIYSSNPVIVAPNQSQIIKGLEREDLFTVVHEIFMTDTAKYADIILPAPTSLEYIDVYRSYWHLYLQLSDPVMPLKGECLQNTELFRRLAKRFGFNDDCFNNSDDELISQALEGMIAGKTGEQVYSYLKQYKIIKIAEESDYINNKLLNLKTSSGKIELYSNQLRMCGLDPLPNYIDITNYTKEDIVKYPLVLVNAPNERFLNSSLANVNFSFEDEPILEIHCDDANARNIEDLDIVTVYNSLGECKLRVRISDKVQKGNVVSLGLWWNSAYKSGTNLNQLVCQELSDIGNGPVFFSTFVQVQKSNI</sequence>
<dbReference type="InterPro" id="IPR006656">
    <property type="entry name" value="Mopterin_OxRdtase"/>
</dbReference>
<dbReference type="Pfam" id="PF00384">
    <property type="entry name" value="Molybdopterin"/>
    <property type="match status" value="1"/>
</dbReference>
<dbReference type="Gene3D" id="3.40.50.740">
    <property type="match status" value="1"/>
</dbReference>
<keyword evidence="3" id="KW-0500">Molybdenum</keyword>
<keyword evidence="10" id="KW-1185">Reference proteome</keyword>
<evidence type="ECO:0000256" key="1">
    <source>
        <dbReference type="ARBA" id="ARBA00001942"/>
    </source>
</evidence>
<dbReference type="GO" id="GO:0043546">
    <property type="term" value="F:molybdopterin cofactor binding"/>
    <property type="evidence" value="ECO:0007669"/>
    <property type="project" value="InterPro"/>
</dbReference>
<evidence type="ECO:0000256" key="7">
    <source>
        <dbReference type="ARBA" id="ARBA00023014"/>
    </source>
</evidence>
<reference evidence="9 10" key="1">
    <citation type="submission" date="2016-09" db="EMBL/GenBank/DDBJ databases">
        <title>Draft genome sequence for the type strain of Desulfuribacillus alkaliarsenatis AHT28, an obligately anaerobic, sulfidogenic bacterium isolated from Russian soda lake sediments.</title>
        <authorList>
            <person name="Abin C.A."/>
            <person name="Hollibaugh J.T."/>
        </authorList>
    </citation>
    <scope>NUCLEOTIDE SEQUENCE [LARGE SCALE GENOMIC DNA]</scope>
    <source>
        <strain evidence="9 10">AHT28</strain>
    </source>
</reference>
<comment type="cofactor">
    <cofactor evidence="1">
        <name>Mo-bis(molybdopterin guanine dinucleotide)</name>
        <dbReference type="ChEBI" id="CHEBI:60539"/>
    </cofactor>
</comment>
<evidence type="ECO:0000256" key="6">
    <source>
        <dbReference type="ARBA" id="ARBA00023004"/>
    </source>
</evidence>
<dbReference type="Gene3D" id="3.40.228.10">
    <property type="entry name" value="Dimethylsulfoxide Reductase, domain 2"/>
    <property type="match status" value="1"/>
</dbReference>
<dbReference type="GO" id="GO:0016491">
    <property type="term" value="F:oxidoreductase activity"/>
    <property type="evidence" value="ECO:0007669"/>
    <property type="project" value="UniProtKB-KW"/>
</dbReference>
<evidence type="ECO:0000313" key="9">
    <source>
        <dbReference type="EMBL" id="OEF96034.1"/>
    </source>
</evidence>
<protein>
    <recommendedName>
        <fullName evidence="8">4Fe-4S Mo/W bis-MGD-type domain-containing protein</fullName>
    </recommendedName>
</protein>
<proteinExistence type="inferred from homology"/>
<evidence type="ECO:0000313" key="10">
    <source>
        <dbReference type="Proteomes" id="UP000094296"/>
    </source>
</evidence>
<feature type="domain" description="4Fe-4S Mo/W bis-MGD-type" evidence="8">
    <location>
        <begin position="8"/>
        <end position="66"/>
    </location>
</feature>
<gene>
    <name evidence="9" type="ORF">BHF68_09820</name>
</gene>
<accession>A0A1E5FZP5</accession>